<protein>
    <submittedName>
        <fullName evidence="1">Uncharacterized protein</fullName>
    </submittedName>
</protein>
<accession>A0A3G4ZPM5</accession>
<feature type="non-terminal residue" evidence="1">
    <location>
        <position position="1"/>
    </location>
</feature>
<proteinExistence type="predicted"/>
<evidence type="ECO:0000313" key="1">
    <source>
        <dbReference type="EMBL" id="AYV76848.1"/>
    </source>
</evidence>
<reference evidence="1" key="1">
    <citation type="submission" date="2018-10" db="EMBL/GenBank/DDBJ databases">
        <title>Hidden diversity of soil giant viruses.</title>
        <authorList>
            <person name="Schulz F."/>
            <person name="Alteio L."/>
            <person name="Goudeau D."/>
            <person name="Ryan E.M."/>
            <person name="Malmstrom R.R."/>
            <person name="Blanchard J."/>
            <person name="Woyke T."/>
        </authorList>
    </citation>
    <scope>NUCLEOTIDE SEQUENCE</scope>
    <source>
        <strain evidence="1">BAV1</strain>
    </source>
</reference>
<name>A0A3G4ZPM5_9VIRU</name>
<sequence length="49" mass="5787">CFVDPFCWPTPALSYDWRFVHHKIRMIEAGSANKIDQQNIFQNKGILFC</sequence>
<dbReference type="EMBL" id="MK071999">
    <property type="protein sequence ID" value="AYV76848.1"/>
    <property type="molecule type" value="Genomic_DNA"/>
</dbReference>
<organism evidence="1">
    <name type="scientific">Barrevirus sp</name>
    <dbReference type="NCBI Taxonomy" id="2487763"/>
    <lineage>
        <taxon>Viruses</taxon>
        <taxon>Varidnaviria</taxon>
        <taxon>Bamfordvirae</taxon>
        <taxon>Nucleocytoviricota</taxon>
        <taxon>Megaviricetes</taxon>
        <taxon>Imitervirales</taxon>
        <taxon>Mimiviridae</taxon>
        <taxon>Klosneuvirinae</taxon>
    </lineage>
</organism>
<gene>
    <name evidence="1" type="ORF">Barrevirus2_1</name>
</gene>